<evidence type="ECO:0000313" key="1">
    <source>
        <dbReference type="EMBL" id="KAJ0177849.1"/>
    </source>
</evidence>
<sequence length="1001" mass="111405">MVAVLIQKHKRIRNQLLCVLFLQIFFFFPCIRAQSRAPRIKEHPADTVVGKSEPATLRCVSEGKPKPSIHWYKDGALLTPNDNPHRVLLEDGLLFLRVMRGKKETDEGVYWCVARNSVGEAVSKNATLTIAVLRDEFRVEPRDIKVAGGETALLECLAPKGVPEPSVQWTKDGQTLDVEVNGRITVVDNGNLKIMESLPEDSGVYRCVAYNVAGERQSRPATLLVLRRPHFLVKPNNITALIGQNIEFHCQVSPESDVSVTWTRDNGSLSPYAIIRRGSLRIDRVVASDAGVYTCSAESQAGSSSTSATLTVHSLPHFTRVPSDQTAWEGEAVSFPCEAEGTPKPIVFWTMEGSQELVFPKSSYSTGSLYLDRVLTRHAGRLSCVAVSAAGSALHTATLQVLRREANSFNGDFESSSPYPELNKPQNHPPMTQYELVQARRYLQQDVLALRRVEGISATTLKIVWDVMTDYNEYLEGVKIWFNGTSLNKKYLIEFENVDHVNKSYKESLLEFTKYENFSMTTVHNSGSSSHVLTGLLPYAQYDVFLMPFYKLLLGKPSNLKTGFTDEDVPSEPPQSISAGVINATSAWIRWDPPPVHTWNGELSGYLIEVRVGGSTGGRVVGQMSLGPRTRAAAASSLRAGGRYSARAAAVTRRGHGPFSTPALIHMLPTPSQRHYVQTEPATDKAIISMFQETWLLALSLTLLALVLIGAGVIVYIKQRHSKQSKNQNTTGTAITNAQQCLLGKEAVWLRERPLFEGSNEPRIEILNCHQSLLHGGRSIGAMTMEAEYSLPDHTNTLNPIFEEEQRRNRQPEPYASSAIYTELNYQDHTDAEDSCMKCAVSPGSCDNSMIRSYGESNVYSNEECSTCCRSSSSTLTKDYSEMTKCGNEGDDQEMSIEECPSCKTNHSRSSSHHGGNKEWAVAEVEYDYPQWQWLRRENSFRQNQDARYFSEGTSEQNCRINLCDILPPPPYERESPCPEIHAFSHHTGTSGCSSSHMYRS</sequence>
<gene>
    <name evidence="1" type="ORF">K1T71_006722</name>
</gene>
<comment type="caution">
    <text evidence="1">The sequence shown here is derived from an EMBL/GenBank/DDBJ whole genome shotgun (WGS) entry which is preliminary data.</text>
</comment>
<name>A0ACC1D291_9NEOP</name>
<proteinExistence type="predicted"/>
<evidence type="ECO:0000313" key="2">
    <source>
        <dbReference type="Proteomes" id="UP000824533"/>
    </source>
</evidence>
<protein>
    <submittedName>
        <fullName evidence="1">Uncharacterized protein</fullName>
    </submittedName>
</protein>
<organism evidence="1 2">
    <name type="scientific">Dendrolimus kikuchii</name>
    <dbReference type="NCBI Taxonomy" id="765133"/>
    <lineage>
        <taxon>Eukaryota</taxon>
        <taxon>Metazoa</taxon>
        <taxon>Ecdysozoa</taxon>
        <taxon>Arthropoda</taxon>
        <taxon>Hexapoda</taxon>
        <taxon>Insecta</taxon>
        <taxon>Pterygota</taxon>
        <taxon>Neoptera</taxon>
        <taxon>Endopterygota</taxon>
        <taxon>Lepidoptera</taxon>
        <taxon>Glossata</taxon>
        <taxon>Ditrysia</taxon>
        <taxon>Bombycoidea</taxon>
        <taxon>Lasiocampidae</taxon>
        <taxon>Dendrolimus</taxon>
    </lineage>
</organism>
<accession>A0ACC1D291</accession>
<dbReference type="Proteomes" id="UP000824533">
    <property type="component" value="Linkage Group LG11"/>
</dbReference>
<dbReference type="EMBL" id="CM034397">
    <property type="protein sequence ID" value="KAJ0177849.1"/>
    <property type="molecule type" value="Genomic_DNA"/>
</dbReference>
<reference evidence="1 2" key="1">
    <citation type="journal article" date="2021" name="Front. Genet.">
        <title>Chromosome-Level Genome Assembly Reveals Significant Gene Expansion in the Toll and IMD Signaling Pathways of Dendrolimus kikuchii.</title>
        <authorList>
            <person name="Zhou J."/>
            <person name="Wu P."/>
            <person name="Xiong Z."/>
            <person name="Liu N."/>
            <person name="Zhao N."/>
            <person name="Ji M."/>
            <person name="Qiu Y."/>
            <person name="Yang B."/>
        </authorList>
    </citation>
    <scope>NUCLEOTIDE SEQUENCE [LARGE SCALE GENOMIC DNA]</scope>
    <source>
        <strain evidence="1">Ann1</strain>
    </source>
</reference>
<keyword evidence="2" id="KW-1185">Reference proteome</keyword>